<dbReference type="InterPro" id="IPR016024">
    <property type="entry name" value="ARM-type_fold"/>
</dbReference>
<evidence type="ECO:0000313" key="2">
    <source>
        <dbReference type="Proteomes" id="UP001218629"/>
    </source>
</evidence>
<dbReference type="RefSeq" id="WP_275307974.1">
    <property type="nucleotide sequence ID" value="NZ_CP095749.1"/>
</dbReference>
<accession>A0ABY8A840</accession>
<name>A0ABY8A840_9ACTN</name>
<dbReference type="Proteomes" id="UP001218629">
    <property type="component" value="Chromosome"/>
</dbReference>
<dbReference type="Gene3D" id="1.25.10.10">
    <property type="entry name" value="Leucine-rich Repeat Variant"/>
    <property type="match status" value="1"/>
</dbReference>
<organism evidence="1 2">
    <name type="scientific">Streptomyces yunnanensis</name>
    <dbReference type="NCBI Taxonomy" id="156453"/>
    <lineage>
        <taxon>Bacteria</taxon>
        <taxon>Bacillati</taxon>
        <taxon>Actinomycetota</taxon>
        <taxon>Actinomycetes</taxon>
        <taxon>Kitasatosporales</taxon>
        <taxon>Streptomycetaceae</taxon>
        <taxon>Streptomyces</taxon>
    </lineage>
</organism>
<dbReference type="SUPFAM" id="SSF48371">
    <property type="entry name" value="ARM repeat"/>
    <property type="match status" value="1"/>
</dbReference>
<proteinExistence type="predicted"/>
<dbReference type="EMBL" id="CP095749">
    <property type="protein sequence ID" value="WEB40864.1"/>
    <property type="molecule type" value="Genomic_DNA"/>
</dbReference>
<keyword evidence="2" id="KW-1185">Reference proteome</keyword>
<dbReference type="Pfam" id="PF13646">
    <property type="entry name" value="HEAT_2"/>
    <property type="match status" value="1"/>
</dbReference>
<protein>
    <submittedName>
        <fullName evidence="1">HEAT repeat domain-containing protein</fullName>
    </submittedName>
</protein>
<gene>
    <name evidence="1" type="ORF">MOV08_17310</name>
</gene>
<evidence type="ECO:0000313" key="1">
    <source>
        <dbReference type="EMBL" id="WEB40864.1"/>
    </source>
</evidence>
<sequence>MGDDPTTQERLSQRLVLKDEVSIQQLQSFAEAQGWHYAGMLDRDPDRKIYRELKWEVGDGTSIHYVEDEFADERFVMAMGDNTEGRNRTLTTVSSGVEVWELEDLLYEVSGAAYPAGRSRAVMRLGVGAPLEADESVVSRISRASQDPDKRVRKAAVWAIAYTDWPEFRPTLERFIQQEEDAQLAHSASLILQSLGDSE</sequence>
<reference evidence="1 2" key="1">
    <citation type="submission" date="2022-03" db="EMBL/GenBank/DDBJ databases">
        <title>Streptomyces yunnanensis P86,complete genome.</title>
        <authorList>
            <person name="Chen S."/>
            <person name="Zhang Q."/>
        </authorList>
    </citation>
    <scope>NUCLEOTIDE SEQUENCE [LARGE SCALE GENOMIC DNA]</scope>
    <source>
        <strain evidence="1 2">P86</strain>
    </source>
</reference>
<dbReference type="InterPro" id="IPR011989">
    <property type="entry name" value="ARM-like"/>
</dbReference>